<name>A0ABT1KI92_9ACTN</name>
<evidence type="ECO:0000256" key="4">
    <source>
        <dbReference type="ARBA" id="ARBA00022692"/>
    </source>
</evidence>
<proteinExistence type="predicted"/>
<evidence type="ECO:0000259" key="12">
    <source>
        <dbReference type="Pfam" id="PF10099"/>
    </source>
</evidence>
<keyword evidence="3" id="KW-1003">Cell membrane</keyword>
<comment type="subcellular location">
    <subcellularLocation>
        <location evidence="2">Cell membrane</location>
    </subcellularLocation>
    <subcellularLocation>
        <location evidence="1">Membrane</location>
        <topology evidence="1">Single-pass membrane protein</topology>
    </subcellularLocation>
</comment>
<evidence type="ECO:0000313" key="14">
    <source>
        <dbReference type="EMBL" id="MCP2352684.1"/>
    </source>
</evidence>
<dbReference type="PANTHER" id="PTHR37461:SF1">
    <property type="entry name" value="ANTI-SIGMA-K FACTOR RSKA"/>
    <property type="match status" value="1"/>
</dbReference>
<dbReference type="InterPro" id="IPR041916">
    <property type="entry name" value="Anti_sigma_zinc_sf"/>
</dbReference>
<keyword evidence="6" id="KW-0805">Transcription regulation</keyword>
<dbReference type="Proteomes" id="UP001320766">
    <property type="component" value="Unassembled WGS sequence"/>
</dbReference>
<keyword evidence="15" id="KW-1185">Reference proteome</keyword>
<dbReference type="Gene3D" id="1.10.10.1320">
    <property type="entry name" value="Anti-sigma factor, zinc-finger domain"/>
    <property type="match status" value="1"/>
</dbReference>
<evidence type="ECO:0000256" key="10">
    <source>
        <dbReference type="ARBA" id="ARBA00030803"/>
    </source>
</evidence>
<keyword evidence="5 11" id="KW-1133">Transmembrane helix</keyword>
<reference evidence="14 15" key="1">
    <citation type="submission" date="2022-06" db="EMBL/GenBank/DDBJ databases">
        <title>Sequencing the genomes of 1000 actinobacteria strains.</title>
        <authorList>
            <person name="Klenk H.-P."/>
        </authorList>
    </citation>
    <scope>NUCLEOTIDE SEQUENCE [LARGE SCALE GENOMIC DNA]</scope>
    <source>
        <strain evidence="14 15">DSM 44170</strain>
    </source>
</reference>
<dbReference type="RefSeq" id="WP_253780371.1">
    <property type="nucleotide sequence ID" value="NZ_BAAAVE010000033.1"/>
</dbReference>
<sequence>MTEELHALSGAYAVHALPEAEAVLFERHLAGCAACAAEVRRLRETAARLALPLAEPPPARLWPRVLSAARLLRARRPVPHRRGRRGRRQGAATVALAAVSVAAAVVAVVLGVAARDARGDLDAARAREREVAAVLAAPDARTVRRPVASGGMGTLVVSRARGSVVFASAGLPRLPASRVYELWLTGPGGARPAALIDPGPGGGPVPIRVRQGDARLGLTVEPAGGSERPTTRPLLLADLPPA</sequence>
<evidence type="ECO:0000259" key="13">
    <source>
        <dbReference type="Pfam" id="PF13490"/>
    </source>
</evidence>
<feature type="transmembrane region" description="Helical" evidence="11">
    <location>
        <begin position="91"/>
        <end position="114"/>
    </location>
</feature>
<evidence type="ECO:0000256" key="9">
    <source>
        <dbReference type="ARBA" id="ARBA00029829"/>
    </source>
</evidence>
<feature type="domain" description="Putative zinc-finger" evidence="13">
    <location>
        <begin position="4"/>
        <end position="36"/>
    </location>
</feature>
<keyword evidence="7 11" id="KW-0472">Membrane</keyword>
<evidence type="ECO:0000256" key="2">
    <source>
        <dbReference type="ARBA" id="ARBA00004236"/>
    </source>
</evidence>
<dbReference type="InterPro" id="IPR051474">
    <property type="entry name" value="Anti-sigma-K/W_factor"/>
</dbReference>
<gene>
    <name evidence="14" type="ORF">HD595_008806</name>
</gene>
<evidence type="ECO:0000256" key="1">
    <source>
        <dbReference type="ARBA" id="ARBA00004167"/>
    </source>
</evidence>
<evidence type="ECO:0000256" key="7">
    <source>
        <dbReference type="ARBA" id="ARBA00023136"/>
    </source>
</evidence>
<dbReference type="EMBL" id="JAMZEC010000001">
    <property type="protein sequence ID" value="MCP2352684.1"/>
    <property type="molecule type" value="Genomic_DNA"/>
</dbReference>
<dbReference type="PANTHER" id="PTHR37461">
    <property type="entry name" value="ANTI-SIGMA-K FACTOR RSKA"/>
    <property type="match status" value="1"/>
</dbReference>
<feature type="domain" description="Anti-sigma K factor RskA C-terminal" evidence="12">
    <location>
        <begin position="99"/>
        <end position="233"/>
    </location>
</feature>
<evidence type="ECO:0000313" key="15">
    <source>
        <dbReference type="Proteomes" id="UP001320766"/>
    </source>
</evidence>
<evidence type="ECO:0000256" key="6">
    <source>
        <dbReference type="ARBA" id="ARBA00023015"/>
    </source>
</evidence>
<evidence type="ECO:0000256" key="5">
    <source>
        <dbReference type="ARBA" id="ARBA00022989"/>
    </source>
</evidence>
<keyword evidence="8" id="KW-0804">Transcription</keyword>
<organism evidence="14 15">
    <name type="scientific">Nonomuraea roseoviolacea subsp. carminata</name>
    <dbReference type="NCBI Taxonomy" id="160689"/>
    <lineage>
        <taxon>Bacteria</taxon>
        <taxon>Bacillati</taxon>
        <taxon>Actinomycetota</taxon>
        <taxon>Actinomycetes</taxon>
        <taxon>Streptosporangiales</taxon>
        <taxon>Streptosporangiaceae</taxon>
        <taxon>Nonomuraea</taxon>
    </lineage>
</organism>
<dbReference type="Pfam" id="PF13490">
    <property type="entry name" value="zf-HC2"/>
    <property type="match status" value="1"/>
</dbReference>
<dbReference type="InterPro" id="IPR027383">
    <property type="entry name" value="Znf_put"/>
</dbReference>
<dbReference type="InterPro" id="IPR018764">
    <property type="entry name" value="RskA_C"/>
</dbReference>
<evidence type="ECO:0000256" key="3">
    <source>
        <dbReference type="ARBA" id="ARBA00022475"/>
    </source>
</evidence>
<evidence type="ECO:0000256" key="11">
    <source>
        <dbReference type="SAM" id="Phobius"/>
    </source>
</evidence>
<dbReference type="Pfam" id="PF10099">
    <property type="entry name" value="RskA_C"/>
    <property type="match status" value="1"/>
</dbReference>
<evidence type="ECO:0000256" key="8">
    <source>
        <dbReference type="ARBA" id="ARBA00023163"/>
    </source>
</evidence>
<accession>A0ABT1KI92</accession>
<keyword evidence="4 11" id="KW-0812">Transmembrane</keyword>
<protein>
    <recommendedName>
        <fullName evidence="10">Regulator of SigK</fullName>
    </recommendedName>
    <alternativeName>
        <fullName evidence="9">Sigma-K anti-sigma factor RskA</fullName>
    </alternativeName>
</protein>
<comment type="caution">
    <text evidence="14">The sequence shown here is derived from an EMBL/GenBank/DDBJ whole genome shotgun (WGS) entry which is preliminary data.</text>
</comment>